<keyword evidence="2" id="KW-1185">Reference proteome</keyword>
<reference evidence="3" key="1">
    <citation type="submission" date="2025-08" db="UniProtKB">
        <authorList>
            <consortium name="RefSeq"/>
        </authorList>
    </citation>
    <scope>IDENTIFICATION</scope>
    <source>
        <tissue evidence="3">Gonads</tissue>
    </source>
</reference>
<feature type="region of interest" description="Disordered" evidence="1">
    <location>
        <begin position="243"/>
        <end position="306"/>
    </location>
</feature>
<evidence type="ECO:0000313" key="2">
    <source>
        <dbReference type="Proteomes" id="UP000504635"/>
    </source>
</evidence>
<feature type="compositionally biased region" description="Basic and acidic residues" evidence="1">
    <location>
        <begin position="689"/>
        <end position="700"/>
    </location>
</feature>
<name>A0A6J2YAM7_SITOR</name>
<feature type="compositionally biased region" description="Polar residues" evidence="1">
    <location>
        <begin position="506"/>
        <end position="519"/>
    </location>
</feature>
<feature type="compositionally biased region" description="Low complexity" evidence="1">
    <location>
        <begin position="641"/>
        <end position="653"/>
    </location>
</feature>
<feature type="compositionally biased region" description="Basic residues" evidence="1">
    <location>
        <begin position="621"/>
        <end position="632"/>
    </location>
</feature>
<feature type="region of interest" description="Disordered" evidence="1">
    <location>
        <begin position="80"/>
        <end position="168"/>
    </location>
</feature>
<organism evidence="2 3">
    <name type="scientific">Sitophilus oryzae</name>
    <name type="common">Rice weevil</name>
    <name type="synonym">Curculio oryzae</name>
    <dbReference type="NCBI Taxonomy" id="7048"/>
    <lineage>
        <taxon>Eukaryota</taxon>
        <taxon>Metazoa</taxon>
        <taxon>Ecdysozoa</taxon>
        <taxon>Arthropoda</taxon>
        <taxon>Hexapoda</taxon>
        <taxon>Insecta</taxon>
        <taxon>Pterygota</taxon>
        <taxon>Neoptera</taxon>
        <taxon>Endopterygota</taxon>
        <taxon>Coleoptera</taxon>
        <taxon>Polyphaga</taxon>
        <taxon>Cucujiformia</taxon>
        <taxon>Curculionidae</taxon>
        <taxon>Dryophthorinae</taxon>
        <taxon>Sitophilus</taxon>
    </lineage>
</organism>
<feature type="compositionally biased region" description="Polar residues" evidence="1">
    <location>
        <begin position="604"/>
        <end position="620"/>
    </location>
</feature>
<feature type="compositionally biased region" description="Polar residues" evidence="1">
    <location>
        <begin position="324"/>
        <end position="336"/>
    </location>
</feature>
<dbReference type="InParanoid" id="A0A6J2YAM7"/>
<feature type="compositionally biased region" description="Polar residues" evidence="1">
    <location>
        <begin position="259"/>
        <end position="271"/>
    </location>
</feature>
<proteinExistence type="predicted"/>
<protein>
    <submittedName>
        <fullName evidence="3">Extensin-like</fullName>
    </submittedName>
</protein>
<feature type="compositionally biased region" description="Low complexity" evidence="1">
    <location>
        <begin position="466"/>
        <end position="475"/>
    </location>
</feature>
<feature type="non-terminal residue" evidence="3">
    <location>
        <position position="1"/>
    </location>
</feature>
<dbReference type="AlphaFoldDB" id="A0A6J2YAM7"/>
<dbReference type="RefSeq" id="XP_030760281.1">
    <property type="nucleotide sequence ID" value="XM_030904421.1"/>
</dbReference>
<feature type="compositionally biased region" description="Basic residues" evidence="1">
    <location>
        <begin position="660"/>
        <end position="676"/>
    </location>
</feature>
<feature type="region of interest" description="Disordered" evidence="1">
    <location>
        <begin position="1"/>
        <end position="43"/>
    </location>
</feature>
<evidence type="ECO:0000313" key="3">
    <source>
        <dbReference type="RefSeq" id="XP_030760281.1"/>
    </source>
</evidence>
<dbReference type="GeneID" id="115885477"/>
<gene>
    <name evidence="3" type="primary">LOC115885477</name>
</gene>
<feature type="region of interest" description="Disordered" evidence="1">
    <location>
        <begin position="323"/>
        <end position="346"/>
    </location>
</feature>
<evidence type="ECO:0000256" key="1">
    <source>
        <dbReference type="SAM" id="MobiDB-lite"/>
    </source>
</evidence>
<accession>A0A6J2YAM7</accession>
<dbReference type="Proteomes" id="UP000504635">
    <property type="component" value="Unplaced"/>
</dbReference>
<dbReference type="OrthoDB" id="7699289at2759"/>
<feature type="region of interest" description="Disordered" evidence="1">
    <location>
        <begin position="448"/>
        <end position="700"/>
    </location>
</feature>
<feature type="compositionally biased region" description="Polar residues" evidence="1">
    <location>
        <begin position="293"/>
        <end position="302"/>
    </location>
</feature>
<sequence>SYYAAVPSKSNVPSKGEYPPPPAHSRLISGKPSDKMTAAGIHPSMLPKGDLSMYGYQVHASPNAYYEPKKSSDLYKTTTPGGLVVTKAGDGRGGSYPTLRRWSKRDEELGDQALTQSPHHMGHAPSPHHHLETPKSGHHRSSGNQMPSPHHQRQSPHGVAHPHSQQHMSPELRFRQEPGQTMIFPTSGKPGFPFMSTASTPGSYTLATTASMAGSKPKVSSPAPQHIYGKPSAVSVVPVSRPHEVQAPPHPVPKPPLSANVSPSPYQQVSQYHPPAMASSSNVNSCPPPPAHSSRTTSTIGYSISPGPVVFNSKSKRNLLDLGISSNKSSNDQPTSPKRKTTPLGTPVCLEVKKRRVETPPGLTPTLQQNLKNFGNNLAPQPQLARVSEPSPLIASAATTITTLVNTLAAYRTPVTTVTTNLLVPTQSPTSLTENLPDLSVTTVTLDAPRPASTDSTHSTPPAKPATPSLPLSSSPAPPARNTPTPNSVGAPPLSTTPNPGGGGCSTPNNMPGTSSTPPITDENPGTPLKIPPSAVDSEKSNSPGPQKTAGGTYPVRHLKKAWLQRHTGEDLEDTTGVVGSGSCVSLPLNLGSPSPPPAKKENPVNSIHSVGSMAVNSINKSKHFQAKTVGRKTKENVNGDASSKNNDDSSSSDQERGGRKSPPKRKPPKVKRKKGGGAGNNSAVLAKKTAEEKKRKNEKLVSEIQSYFNVF</sequence>
<dbReference type="KEGG" id="soy:115885477"/>